<organism evidence="3 4">
    <name type="scientific">Prymnesium parvum</name>
    <name type="common">Toxic golden alga</name>
    <dbReference type="NCBI Taxonomy" id="97485"/>
    <lineage>
        <taxon>Eukaryota</taxon>
        <taxon>Haptista</taxon>
        <taxon>Haptophyta</taxon>
        <taxon>Prymnesiophyceae</taxon>
        <taxon>Prymnesiales</taxon>
        <taxon>Prymnesiaceae</taxon>
        <taxon>Prymnesium</taxon>
    </lineage>
</organism>
<gene>
    <name evidence="3" type="ORF">AB1Y20_018269</name>
</gene>
<keyword evidence="4" id="KW-1185">Reference proteome</keyword>
<reference evidence="3 4" key="1">
    <citation type="journal article" date="2024" name="Science">
        <title>Giant polyketide synthase enzymes in the biosynthesis of giant marine polyether toxins.</title>
        <authorList>
            <person name="Fallon T.R."/>
            <person name="Shende V.V."/>
            <person name="Wierzbicki I.H."/>
            <person name="Pendleton A.L."/>
            <person name="Watervoot N.F."/>
            <person name="Auber R.P."/>
            <person name="Gonzalez D.J."/>
            <person name="Wisecaver J.H."/>
            <person name="Moore B.S."/>
        </authorList>
    </citation>
    <scope>NUCLEOTIDE SEQUENCE [LARGE SCALE GENOMIC DNA]</scope>
    <source>
        <strain evidence="3 4">12B1</strain>
    </source>
</reference>
<dbReference type="SMART" id="SM00233">
    <property type="entry name" value="PH"/>
    <property type="match status" value="1"/>
</dbReference>
<evidence type="ECO:0000256" key="1">
    <source>
        <dbReference type="SAM" id="MobiDB-lite"/>
    </source>
</evidence>
<proteinExistence type="predicted"/>
<accession>A0AB34JNE3</accession>
<evidence type="ECO:0000259" key="2">
    <source>
        <dbReference type="SMART" id="SM00233"/>
    </source>
</evidence>
<dbReference type="InterPro" id="IPR001849">
    <property type="entry name" value="PH_domain"/>
</dbReference>
<feature type="region of interest" description="Disordered" evidence="1">
    <location>
        <begin position="182"/>
        <end position="210"/>
    </location>
</feature>
<protein>
    <recommendedName>
        <fullName evidence="2">PH domain-containing protein</fullName>
    </recommendedName>
</protein>
<feature type="region of interest" description="Disordered" evidence="1">
    <location>
        <begin position="229"/>
        <end position="277"/>
    </location>
</feature>
<feature type="domain" description="PH" evidence="2">
    <location>
        <begin position="14"/>
        <end position="118"/>
    </location>
</feature>
<evidence type="ECO:0000313" key="3">
    <source>
        <dbReference type="EMBL" id="KAL1523323.1"/>
    </source>
</evidence>
<sequence>MEAEVGRLLAGYPPRLSGWVEKLDKGAVLWEHGSKCKFALLESSRLQWFDKEPQDDGLLNGSVDLRAIDVLRPSECAGAPGYAVDITLKGSDRVYTFALPADERNAWLLLIASAAPQHSVAKSLLSFRHPELVASLMREAGSRPIEPPLGPFDKALSKLGSWALASVEVQLQQCRAAAASLSGRAAEGASPSDSGRPTRGAASLPCAPGQADATEHIDIAPLHPWLQHEGQPAVRSSTDGAGSEPERPADAAQSSVAPAVEAVLDDSPGEGEGMATM</sequence>
<dbReference type="SUPFAM" id="SSF50729">
    <property type="entry name" value="PH domain-like"/>
    <property type="match status" value="1"/>
</dbReference>
<dbReference type="AlphaFoldDB" id="A0AB34JNE3"/>
<comment type="caution">
    <text evidence="3">The sequence shown here is derived from an EMBL/GenBank/DDBJ whole genome shotgun (WGS) entry which is preliminary data.</text>
</comment>
<dbReference type="Proteomes" id="UP001515480">
    <property type="component" value="Unassembled WGS sequence"/>
</dbReference>
<evidence type="ECO:0000313" key="4">
    <source>
        <dbReference type="Proteomes" id="UP001515480"/>
    </source>
</evidence>
<dbReference type="EMBL" id="JBGBPQ010000006">
    <property type="protein sequence ID" value="KAL1523323.1"/>
    <property type="molecule type" value="Genomic_DNA"/>
</dbReference>
<name>A0AB34JNE3_PRYPA</name>